<evidence type="ECO:0000313" key="3">
    <source>
        <dbReference type="Proteomes" id="UP000195273"/>
    </source>
</evidence>
<dbReference type="EMBL" id="CP021431">
    <property type="protein sequence ID" value="ART99889.1"/>
    <property type="molecule type" value="Genomic_DNA"/>
</dbReference>
<dbReference type="KEGG" id="lvs:LOKVESSMR4R_00552"/>
<dbReference type="AlphaFoldDB" id="A0A1Y0E904"/>
<evidence type="ECO:0000313" key="2">
    <source>
        <dbReference type="EMBL" id="ART99889.1"/>
    </source>
</evidence>
<dbReference type="RefSeq" id="WP_087206194.1">
    <property type="nucleotide sequence ID" value="NZ_CP021431.1"/>
</dbReference>
<reference evidence="2 3" key="1">
    <citation type="submission" date="2017-05" db="EMBL/GenBank/DDBJ databases">
        <title>Genome Sequence of Loktanella vestfoldensis Strain SMR4r Isolated from a Culture of the Diatom Skeletonema marinoi.</title>
        <authorList>
            <person name="Topel M."/>
            <person name="Pinder M.I.M."/>
            <person name="Johansson O.N."/>
            <person name="Kourtchenko O."/>
            <person name="Godhe A."/>
            <person name="Clarke A.K."/>
        </authorList>
    </citation>
    <scope>NUCLEOTIDE SEQUENCE [LARGE SCALE GENOMIC DNA]</scope>
    <source>
        <strain evidence="2 3">SMR4r</strain>
    </source>
</reference>
<gene>
    <name evidence="2" type="ORF">LOKVESSMR4R_00552</name>
</gene>
<evidence type="ECO:0000256" key="1">
    <source>
        <dbReference type="SAM" id="MobiDB-lite"/>
    </source>
</evidence>
<dbReference type="InterPro" id="IPR021736">
    <property type="entry name" value="DUF3305"/>
</dbReference>
<proteinExistence type="predicted"/>
<keyword evidence="3" id="KW-1185">Reference proteome</keyword>
<dbReference type="OrthoDB" id="7271084at2"/>
<sequence>MPIKTLRISVLAIRRPAVTKWGAGELRPCSVLPQEPDAAPHTLLYAENGVETWYLGGRDLALYSGDTLHHQDNLVSGRPALWVALRGQDPKTAEIVNVTADPYEGEGYASDLDLFVEPVPMPAVIEAQIAEFVAKYHVDMPFKKRKRHVIDPNAPPARAPRVLQDADKWAHRPAKR</sequence>
<accession>A0A1Y0E904</accession>
<feature type="region of interest" description="Disordered" evidence="1">
    <location>
        <begin position="148"/>
        <end position="176"/>
    </location>
</feature>
<organism evidence="2 3">
    <name type="scientific">Yoonia vestfoldensis</name>
    <dbReference type="NCBI Taxonomy" id="245188"/>
    <lineage>
        <taxon>Bacteria</taxon>
        <taxon>Pseudomonadati</taxon>
        <taxon>Pseudomonadota</taxon>
        <taxon>Alphaproteobacteria</taxon>
        <taxon>Rhodobacterales</taxon>
        <taxon>Paracoccaceae</taxon>
        <taxon>Yoonia</taxon>
    </lineage>
</organism>
<protein>
    <submittedName>
        <fullName evidence="2">Molybdopterin-guanine dinucleotide biosynthesis protein MobA</fullName>
    </submittedName>
</protein>
<dbReference type="Pfam" id="PF11749">
    <property type="entry name" value="DUF3305"/>
    <property type="match status" value="1"/>
</dbReference>
<name>A0A1Y0E904_9RHOB</name>
<dbReference type="Proteomes" id="UP000195273">
    <property type="component" value="Chromosome"/>
</dbReference>